<evidence type="ECO:0000313" key="3">
    <source>
        <dbReference type="EMBL" id="SPC79901.1"/>
    </source>
</evidence>
<accession>A0A2N9EZ20</accession>
<evidence type="ECO:0000313" key="4">
    <source>
        <dbReference type="EMBL" id="SPD21613.1"/>
    </source>
</evidence>
<sequence>MDEGEHQRRLIFFRKFQKALSSSSVYQESLRHSYGLIPGENKWSPMKDILANIFGVSGDLLDELGVFMGFCEKPENPSYRVLNENEDLPKASWRTELEHQVLNDTLMLVEYDLEGCARKTRISTLEEMLWDQFEDDKYQLDMTVEKLRITTELAEKLLQKMMIQADDSKPIRLGSHLRYEDIRRIQILYGIPYFDDLSQILEDNPRDALPRVVPRLRKKLEEFKKAARLFTFKFKMIVHKEICDTA</sequence>
<organism evidence="3">
    <name type="scientific">Fagus sylvatica</name>
    <name type="common">Beechnut</name>
    <dbReference type="NCBI Taxonomy" id="28930"/>
    <lineage>
        <taxon>Eukaryota</taxon>
        <taxon>Viridiplantae</taxon>
        <taxon>Streptophyta</taxon>
        <taxon>Embryophyta</taxon>
        <taxon>Tracheophyta</taxon>
        <taxon>Spermatophyta</taxon>
        <taxon>Magnoliopsida</taxon>
        <taxon>eudicotyledons</taxon>
        <taxon>Gunneridae</taxon>
        <taxon>Pentapetalae</taxon>
        <taxon>rosids</taxon>
        <taxon>fabids</taxon>
        <taxon>Fagales</taxon>
        <taxon>Fagaceae</taxon>
        <taxon>Fagus</taxon>
    </lineage>
</organism>
<dbReference type="InterPro" id="IPR013194">
    <property type="entry name" value="HDAC_interact_dom"/>
</dbReference>
<dbReference type="EMBL" id="OIVN01000421">
    <property type="protein sequence ID" value="SPC79901.1"/>
    <property type="molecule type" value="Genomic_DNA"/>
</dbReference>
<dbReference type="InterPro" id="IPR039774">
    <property type="entry name" value="Sin3-like"/>
</dbReference>
<dbReference type="GO" id="GO:0000785">
    <property type="term" value="C:chromatin"/>
    <property type="evidence" value="ECO:0007669"/>
    <property type="project" value="TreeGrafter"/>
</dbReference>
<evidence type="ECO:0000256" key="1">
    <source>
        <dbReference type="ARBA" id="ARBA00022491"/>
    </source>
</evidence>
<gene>
    <name evidence="4" type="ORF">FSB_LOCUS49495</name>
    <name evidence="3" type="ORF">FSB_LOCUS7783</name>
</gene>
<evidence type="ECO:0000259" key="2">
    <source>
        <dbReference type="SMART" id="SM00761"/>
    </source>
</evidence>
<protein>
    <recommendedName>
        <fullName evidence="2">Histone deacetylase interacting domain-containing protein</fullName>
    </recommendedName>
</protein>
<proteinExistence type="predicted"/>
<dbReference type="GO" id="GO:0000118">
    <property type="term" value="C:histone deacetylase complex"/>
    <property type="evidence" value="ECO:0007669"/>
    <property type="project" value="TreeGrafter"/>
</dbReference>
<keyword evidence="1" id="KW-0678">Repressor</keyword>
<dbReference type="AlphaFoldDB" id="A0A2N9EZ20"/>
<dbReference type="Pfam" id="PF08295">
    <property type="entry name" value="Sin3_corepress"/>
    <property type="match status" value="1"/>
</dbReference>
<dbReference type="SMART" id="SM00761">
    <property type="entry name" value="HDAC_interact"/>
    <property type="match status" value="1"/>
</dbReference>
<feature type="domain" description="Histone deacetylase interacting" evidence="2">
    <location>
        <begin position="73"/>
        <end position="171"/>
    </location>
</feature>
<reference evidence="3" key="1">
    <citation type="submission" date="2018-02" db="EMBL/GenBank/DDBJ databases">
        <authorList>
            <person name="Cohen D.B."/>
            <person name="Kent A.D."/>
        </authorList>
    </citation>
    <scope>NUCLEOTIDE SEQUENCE</scope>
</reference>
<dbReference type="EMBL" id="OIVN01005248">
    <property type="protein sequence ID" value="SPD21613.1"/>
    <property type="molecule type" value="Genomic_DNA"/>
</dbReference>
<dbReference type="GO" id="GO:0003714">
    <property type="term" value="F:transcription corepressor activity"/>
    <property type="evidence" value="ECO:0007669"/>
    <property type="project" value="InterPro"/>
</dbReference>
<dbReference type="GO" id="GO:0000122">
    <property type="term" value="P:negative regulation of transcription by RNA polymerase II"/>
    <property type="evidence" value="ECO:0007669"/>
    <property type="project" value="TreeGrafter"/>
</dbReference>
<dbReference type="PANTHER" id="PTHR12346:SF0">
    <property type="entry name" value="SIN3A, ISOFORM G"/>
    <property type="match status" value="1"/>
</dbReference>
<name>A0A2N9EZ20_FAGSY</name>
<dbReference type="PANTHER" id="PTHR12346">
    <property type="entry name" value="SIN3B-RELATED"/>
    <property type="match status" value="1"/>
</dbReference>